<keyword evidence="2" id="KW-1133">Transmembrane helix</keyword>
<feature type="transmembrane region" description="Helical" evidence="2">
    <location>
        <begin position="447"/>
        <end position="470"/>
    </location>
</feature>
<feature type="compositionally biased region" description="Low complexity" evidence="1">
    <location>
        <begin position="252"/>
        <end position="262"/>
    </location>
</feature>
<evidence type="ECO:0000313" key="3">
    <source>
        <dbReference type="EMBL" id="MPC72901.1"/>
    </source>
</evidence>
<feature type="compositionally biased region" description="Polar residues" evidence="1">
    <location>
        <begin position="329"/>
        <end position="351"/>
    </location>
</feature>
<keyword evidence="2" id="KW-0472">Membrane</keyword>
<feature type="compositionally biased region" description="Basic and acidic residues" evidence="1">
    <location>
        <begin position="165"/>
        <end position="176"/>
    </location>
</feature>
<proteinExistence type="predicted"/>
<dbReference type="EMBL" id="VSRR010035646">
    <property type="protein sequence ID" value="MPC72901.1"/>
    <property type="molecule type" value="Genomic_DNA"/>
</dbReference>
<feature type="region of interest" description="Disordered" evidence="1">
    <location>
        <begin position="249"/>
        <end position="272"/>
    </location>
</feature>
<name>A0A5B7HJ77_PORTR</name>
<protein>
    <submittedName>
        <fullName evidence="3">Uncharacterized protein</fullName>
    </submittedName>
</protein>
<evidence type="ECO:0000256" key="2">
    <source>
        <dbReference type="SAM" id="Phobius"/>
    </source>
</evidence>
<feature type="transmembrane region" description="Helical" evidence="2">
    <location>
        <begin position="419"/>
        <end position="441"/>
    </location>
</feature>
<gene>
    <name evidence="3" type="ORF">E2C01_067214</name>
</gene>
<feature type="compositionally biased region" description="Basic and acidic residues" evidence="1">
    <location>
        <begin position="184"/>
        <end position="193"/>
    </location>
</feature>
<comment type="caution">
    <text evidence="3">The sequence shown here is derived from an EMBL/GenBank/DDBJ whole genome shotgun (WGS) entry which is preliminary data.</text>
</comment>
<feature type="compositionally biased region" description="Polar residues" evidence="1">
    <location>
        <begin position="198"/>
        <end position="211"/>
    </location>
</feature>
<keyword evidence="2" id="KW-0812">Transmembrane</keyword>
<evidence type="ECO:0000313" key="4">
    <source>
        <dbReference type="Proteomes" id="UP000324222"/>
    </source>
</evidence>
<accession>A0A5B7HJ77</accession>
<feature type="region of interest" description="Disordered" evidence="1">
    <location>
        <begin position="165"/>
        <end position="221"/>
    </location>
</feature>
<evidence type="ECO:0000256" key="1">
    <source>
        <dbReference type="SAM" id="MobiDB-lite"/>
    </source>
</evidence>
<feature type="region of interest" description="Disordered" evidence="1">
    <location>
        <begin position="62"/>
        <end position="94"/>
    </location>
</feature>
<reference evidence="3 4" key="1">
    <citation type="submission" date="2019-05" db="EMBL/GenBank/DDBJ databases">
        <title>Another draft genome of Portunus trituberculatus and its Hox gene families provides insights of decapod evolution.</title>
        <authorList>
            <person name="Jeong J.-H."/>
            <person name="Song I."/>
            <person name="Kim S."/>
            <person name="Choi T."/>
            <person name="Kim D."/>
            <person name="Ryu S."/>
            <person name="Kim W."/>
        </authorList>
    </citation>
    <scope>NUCLEOTIDE SEQUENCE [LARGE SCALE GENOMIC DNA]</scope>
    <source>
        <tissue evidence="3">Muscle</tissue>
    </source>
</reference>
<feature type="compositionally biased region" description="Low complexity" evidence="1">
    <location>
        <begin position="309"/>
        <end position="321"/>
    </location>
</feature>
<dbReference type="Proteomes" id="UP000324222">
    <property type="component" value="Unassembled WGS sequence"/>
</dbReference>
<feature type="region of interest" description="Disordered" evidence="1">
    <location>
        <begin position="309"/>
        <end position="351"/>
    </location>
</feature>
<dbReference type="AlphaFoldDB" id="A0A5B7HJ77"/>
<keyword evidence="4" id="KW-1185">Reference proteome</keyword>
<dbReference type="OrthoDB" id="6363485at2759"/>
<organism evidence="3 4">
    <name type="scientific">Portunus trituberculatus</name>
    <name type="common">Swimming crab</name>
    <name type="synonym">Neptunus trituberculatus</name>
    <dbReference type="NCBI Taxonomy" id="210409"/>
    <lineage>
        <taxon>Eukaryota</taxon>
        <taxon>Metazoa</taxon>
        <taxon>Ecdysozoa</taxon>
        <taxon>Arthropoda</taxon>
        <taxon>Crustacea</taxon>
        <taxon>Multicrustacea</taxon>
        <taxon>Malacostraca</taxon>
        <taxon>Eumalacostraca</taxon>
        <taxon>Eucarida</taxon>
        <taxon>Decapoda</taxon>
        <taxon>Pleocyemata</taxon>
        <taxon>Brachyura</taxon>
        <taxon>Eubrachyura</taxon>
        <taxon>Portunoidea</taxon>
        <taxon>Portunidae</taxon>
        <taxon>Portuninae</taxon>
        <taxon>Portunus</taxon>
    </lineage>
</organism>
<sequence>MARQKFAPYSRNRFGYYHNNHYQARMTTTATSATTANTANTTDKQGKTHTVGLVKTRVAMLETTPTAKKSPPQPPSLRRTPRKPITRPTSLEKSPSLVIPVTERNIELSKPVFRRLEYCEGSAEERHDTSNTKIEDILIVGSIETESFIDCASEKGSGQKTIERALKTSPSDDKSQCDVTKASQDAREREKVLMESSMEASLTSVTDNLTPDDSKLLTPQSESSFEILESLSETLDLTLEEPIKEDLEEGLSISESSSSMPSEIPPPRTTPVQMNRFQNAHALTHKVMISPTDRRKPLGQLLSALKTSLDSRSSLESSTESQKTDGIGTDTSSAHPPLALTNSSSGPSGTCTPILTSARDLDLDFLIDDEIADQPGLTFGGEGGAGLTSSFFGDDELEELVAAVACSGSPTHHSLPGKCLCVCLCSLVCVLGSFLASICVFEDFFPVFFKGLCYSLIVCLSMFFFLSFFFSL</sequence>